<accession>A0AAV0EVK5</accession>
<evidence type="ECO:0000313" key="2">
    <source>
        <dbReference type="Proteomes" id="UP001152523"/>
    </source>
</evidence>
<name>A0AAV0EVK5_9ASTE</name>
<keyword evidence="2" id="KW-1185">Reference proteome</keyword>
<dbReference type="Gene3D" id="3.30.420.10">
    <property type="entry name" value="Ribonuclease H-like superfamily/Ribonuclease H"/>
    <property type="match status" value="1"/>
</dbReference>
<gene>
    <name evidence="1" type="ORF">CEPIT_LOCUS28129</name>
</gene>
<dbReference type="PANTHER" id="PTHR47169:SF2">
    <property type="entry name" value="OS01G0541250 PROTEIN"/>
    <property type="match status" value="1"/>
</dbReference>
<dbReference type="AlphaFoldDB" id="A0AAV0EVK5"/>
<evidence type="ECO:0008006" key="3">
    <source>
        <dbReference type="Google" id="ProtNLM"/>
    </source>
</evidence>
<reference evidence="1" key="1">
    <citation type="submission" date="2022-07" db="EMBL/GenBank/DDBJ databases">
        <authorList>
            <person name="Macas J."/>
            <person name="Novak P."/>
            <person name="Neumann P."/>
        </authorList>
    </citation>
    <scope>NUCLEOTIDE SEQUENCE</scope>
</reference>
<dbReference type="EMBL" id="CAMAPF010000945">
    <property type="protein sequence ID" value="CAH9127198.1"/>
    <property type="molecule type" value="Genomic_DNA"/>
</dbReference>
<proteinExistence type="predicted"/>
<organism evidence="1 2">
    <name type="scientific">Cuscuta epithymum</name>
    <dbReference type="NCBI Taxonomy" id="186058"/>
    <lineage>
        <taxon>Eukaryota</taxon>
        <taxon>Viridiplantae</taxon>
        <taxon>Streptophyta</taxon>
        <taxon>Embryophyta</taxon>
        <taxon>Tracheophyta</taxon>
        <taxon>Spermatophyta</taxon>
        <taxon>Magnoliopsida</taxon>
        <taxon>eudicotyledons</taxon>
        <taxon>Gunneridae</taxon>
        <taxon>Pentapetalae</taxon>
        <taxon>asterids</taxon>
        <taxon>lamiids</taxon>
        <taxon>Solanales</taxon>
        <taxon>Convolvulaceae</taxon>
        <taxon>Cuscuteae</taxon>
        <taxon>Cuscuta</taxon>
        <taxon>Cuscuta subgen. Cuscuta</taxon>
    </lineage>
</organism>
<evidence type="ECO:0000313" key="1">
    <source>
        <dbReference type="EMBL" id="CAH9127198.1"/>
    </source>
</evidence>
<dbReference type="Proteomes" id="UP001152523">
    <property type="component" value="Unassembled WGS sequence"/>
</dbReference>
<dbReference type="GO" id="GO:0003676">
    <property type="term" value="F:nucleic acid binding"/>
    <property type="evidence" value="ECO:0007669"/>
    <property type="project" value="InterPro"/>
</dbReference>
<protein>
    <recommendedName>
        <fullName evidence="3">Transposase</fullName>
    </recommendedName>
</protein>
<dbReference type="PANTHER" id="PTHR47169">
    <property type="entry name" value="OS01G0541250 PROTEIN"/>
    <property type="match status" value="1"/>
</dbReference>
<sequence length="249" mass="27842">MFLAAVGRPRFGEDGAVLWDGKIGIFPFTYEEKAKRCSKNRPAGTMETKPTLSVTRNVIKELVLQKVLPAIRQKWPDAQNRNTIIQQDNARPHIKLNDADFVTAATKNGWNIKLSYQPANSPDLNVLDLGFFRAIDSLKEQKCPKTIGELTEAVTRAYDDLTAYSLNKVFLSFQCVMEQILMHKGGNNYKLKHIGKDKLARKGMLPLNMEINPELVEEAKASLVQMLSGAGTEAVSTEFISEDQGDLQE</sequence>
<comment type="caution">
    <text evidence="1">The sequence shown here is derived from an EMBL/GenBank/DDBJ whole genome shotgun (WGS) entry which is preliminary data.</text>
</comment>
<dbReference type="InterPro" id="IPR036397">
    <property type="entry name" value="RNaseH_sf"/>
</dbReference>